<dbReference type="AlphaFoldDB" id="A0A8H3I5D8"/>
<name>A0A8H3I5D8_9LECA</name>
<proteinExistence type="predicted"/>
<dbReference type="EMBL" id="CAJPDT010000004">
    <property type="protein sequence ID" value="CAF9907975.1"/>
    <property type="molecule type" value="Genomic_DNA"/>
</dbReference>
<reference evidence="2" key="1">
    <citation type="submission" date="2021-03" db="EMBL/GenBank/DDBJ databases">
        <authorList>
            <person name="Tagirdzhanova G."/>
        </authorList>
    </citation>
    <scope>NUCLEOTIDE SEQUENCE</scope>
</reference>
<feature type="compositionally biased region" description="Acidic residues" evidence="1">
    <location>
        <begin position="196"/>
        <end position="211"/>
    </location>
</feature>
<comment type="caution">
    <text evidence="2">The sequence shown here is derived from an EMBL/GenBank/DDBJ whole genome shotgun (WGS) entry which is preliminary data.</text>
</comment>
<keyword evidence="3" id="KW-1185">Reference proteome</keyword>
<evidence type="ECO:0000313" key="3">
    <source>
        <dbReference type="Proteomes" id="UP000664534"/>
    </source>
</evidence>
<sequence>MLHERQSGGPAHVQLGKIDVLEPPLHALHPASSWQFPLLRDAFPSFQPTELVTPRVLKRPRPLEEIDRFRESVSRKKRRLRHDLVTSRLSRPYATPATHIGRGAWRLGVWARQRLSGGLLLRKGAILNSIAKRKKAVLESTRGIGLHEANLAPMYANTCMVLPLANKSRPQSDSLPQASLKPLSVFTSSDYDAFDYEEDEPIDDDDEEDNAGDNQPVYSDFGMLASSNVDEEFGDASYSFETLDTSYHLGTDHGEKAIHLVMENERPDEVSVAPVTPGILPSFLSGLVAVGV</sequence>
<dbReference type="OrthoDB" id="5387995at2759"/>
<gene>
    <name evidence="2" type="ORF">IMSHALPRED_006548</name>
</gene>
<evidence type="ECO:0000256" key="1">
    <source>
        <dbReference type="SAM" id="MobiDB-lite"/>
    </source>
</evidence>
<organism evidence="2 3">
    <name type="scientific">Imshaugia aleurites</name>
    <dbReference type="NCBI Taxonomy" id="172621"/>
    <lineage>
        <taxon>Eukaryota</taxon>
        <taxon>Fungi</taxon>
        <taxon>Dikarya</taxon>
        <taxon>Ascomycota</taxon>
        <taxon>Pezizomycotina</taxon>
        <taxon>Lecanoromycetes</taxon>
        <taxon>OSLEUM clade</taxon>
        <taxon>Lecanoromycetidae</taxon>
        <taxon>Lecanorales</taxon>
        <taxon>Lecanorineae</taxon>
        <taxon>Parmeliaceae</taxon>
        <taxon>Imshaugia</taxon>
    </lineage>
</organism>
<accession>A0A8H3I5D8</accession>
<feature type="region of interest" description="Disordered" evidence="1">
    <location>
        <begin position="196"/>
        <end position="215"/>
    </location>
</feature>
<dbReference type="Proteomes" id="UP000664534">
    <property type="component" value="Unassembled WGS sequence"/>
</dbReference>
<protein>
    <submittedName>
        <fullName evidence="2">Uncharacterized protein</fullName>
    </submittedName>
</protein>
<evidence type="ECO:0000313" key="2">
    <source>
        <dbReference type="EMBL" id="CAF9907975.1"/>
    </source>
</evidence>